<dbReference type="PROSITE" id="PS00211">
    <property type="entry name" value="ABC_TRANSPORTER_1"/>
    <property type="match status" value="1"/>
</dbReference>
<reference evidence="19 20" key="1">
    <citation type="submission" date="2020-02" db="EMBL/GenBank/DDBJ databases">
        <title>Fructobacillus sp. isolated from paper mulberry of Taiwan.</title>
        <authorList>
            <person name="Lin S.-T."/>
        </authorList>
    </citation>
    <scope>NUCLEOTIDE SEQUENCE [LARGE SCALE GENOMIC DNA]</scope>
    <source>
        <strain evidence="19 20">M2-14</strain>
    </source>
</reference>
<dbReference type="PROSITE" id="PS50893">
    <property type="entry name" value="ABC_TRANSPORTER_2"/>
    <property type="match status" value="1"/>
</dbReference>
<comment type="caution">
    <text evidence="19">The sequence shown here is derived from an EMBL/GenBank/DDBJ whole genome shotgun (WGS) entry which is preliminary data.</text>
</comment>
<evidence type="ECO:0000313" key="19">
    <source>
        <dbReference type="EMBL" id="MBS9339033.1"/>
    </source>
</evidence>
<dbReference type="InterPro" id="IPR003593">
    <property type="entry name" value="AAA+_ATPase"/>
</dbReference>
<keyword evidence="2" id="KW-0813">Transport</keyword>
<evidence type="ECO:0000259" key="17">
    <source>
        <dbReference type="PROSITE" id="PS50929"/>
    </source>
</evidence>
<dbReference type="PROSITE" id="PS50990">
    <property type="entry name" value="PEPTIDASE_C39"/>
    <property type="match status" value="1"/>
</dbReference>
<dbReference type="InterPro" id="IPR027417">
    <property type="entry name" value="P-loop_NTPase"/>
</dbReference>
<evidence type="ECO:0000256" key="3">
    <source>
        <dbReference type="ARBA" id="ARBA00022475"/>
    </source>
</evidence>
<organism evidence="19 20">
    <name type="scientific">Fructobacillus broussonetiae</name>
    <dbReference type="NCBI Taxonomy" id="2713173"/>
    <lineage>
        <taxon>Bacteria</taxon>
        <taxon>Bacillati</taxon>
        <taxon>Bacillota</taxon>
        <taxon>Bacilli</taxon>
        <taxon>Lactobacillales</taxon>
        <taxon>Lactobacillaceae</taxon>
        <taxon>Fructobacillus</taxon>
    </lineage>
</organism>
<dbReference type="CDD" id="cd18570">
    <property type="entry name" value="ABC_6TM_PCAT1_LagD_like"/>
    <property type="match status" value="1"/>
</dbReference>
<gene>
    <name evidence="19" type="ORF">G6R29_05285</name>
</gene>
<keyword evidence="20" id="KW-1185">Reference proteome</keyword>
<evidence type="ECO:0000256" key="13">
    <source>
        <dbReference type="ARBA" id="ARBA00023136"/>
    </source>
</evidence>
<feature type="domain" description="ABC transmembrane type-1" evidence="17">
    <location>
        <begin position="173"/>
        <end position="452"/>
    </location>
</feature>
<feature type="transmembrane region" description="Helical" evidence="15">
    <location>
        <begin position="169"/>
        <end position="191"/>
    </location>
</feature>
<dbReference type="InterPro" id="IPR036640">
    <property type="entry name" value="ABC1_TM_sf"/>
</dbReference>
<dbReference type="InterPro" id="IPR011527">
    <property type="entry name" value="ABC1_TM_dom"/>
</dbReference>
<evidence type="ECO:0000259" key="18">
    <source>
        <dbReference type="PROSITE" id="PS50990"/>
    </source>
</evidence>
<evidence type="ECO:0000256" key="1">
    <source>
        <dbReference type="ARBA" id="ARBA00004651"/>
    </source>
</evidence>
<dbReference type="RefSeq" id="WP_213809318.1">
    <property type="nucleotide sequence ID" value="NZ_JAAMFK010000006.1"/>
</dbReference>
<dbReference type="InterPro" id="IPR039421">
    <property type="entry name" value="Type_1_exporter"/>
</dbReference>
<proteinExistence type="predicted"/>
<dbReference type="PROSITE" id="PS50929">
    <property type="entry name" value="ABC_TM1F"/>
    <property type="match status" value="1"/>
</dbReference>
<dbReference type="Pfam" id="PF00005">
    <property type="entry name" value="ABC_tran"/>
    <property type="match status" value="1"/>
</dbReference>
<feature type="domain" description="ABC transporter" evidence="16">
    <location>
        <begin position="485"/>
        <end position="720"/>
    </location>
</feature>
<dbReference type="SUPFAM" id="SSF90123">
    <property type="entry name" value="ABC transporter transmembrane region"/>
    <property type="match status" value="1"/>
</dbReference>
<feature type="transmembrane region" description="Helical" evidence="15">
    <location>
        <begin position="197"/>
        <end position="220"/>
    </location>
</feature>
<dbReference type="SMART" id="SM00382">
    <property type="entry name" value="AAA"/>
    <property type="match status" value="1"/>
</dbReference>
<evidence type="ECO:0000256" key="12">
    <source>
        <dbReference type="ARBA" id="ARBA00022989"/>
    </source>
</evidence>
<dbReference type="InterPro" id="IPR017871">
    <property type="entry name" value="ABC_transporter-like_CS"/>
</dbReference>
<keyword evidence="14" id="KW-0080">Bacteriocin transport</keyword>
<evidence type="ECO:0000256" key="14">
    <source>
        <dbReference type="ARBA" id="ARBA00043264"/>
    </source>
</evidence>
<keyword evidence="4" id="KW-0645">Protease</keyword>
<dbReference type="Gene3D" id="3.90.70.10">
    <property type="entry name" value="Cysteine proteinases"/>
    <property type="match status" value="1"/>
</dbReference>
<evidence type="ECO:0000313" key="20">
    <source>
        <dbReference type="Proteomes" id="UP001519504"/>
    </source>
</evidence>
<keyword evidence="7" id="KW-0378">Hydrolase</keyword>
<keyword evidence="6" id="KW-0547">Nucleotide-binding</keyword>
<evidence type="ECO:0000256" key="6">
    <source>
        <dbReference type="ARBA" id="ARBA00022741"/>
    </source>
</evidence>
<dbReference type="Pfam" id="PF03412">
    <property type="entry name" value="Peptidase_C39"/>
    <property type="match status" value="1"/>
</dbReference>
<keyword evidence="8" id="KW-0788">Thiol protease</keyword>
<dbReference type="InterPro" id="IPR005074">
    <property type="entry name" value="Peptidase_C39"/>
</dbReference>
<evidence type="ECO:0000256" key="2">
    <source>
        <dbReference type="ARBA" id="ARBA00022448"/>
    </source>
</evidence>
<keyword evidence="9" id="KW-0067">ATP-binding</keyword>
<feature type="domain" description="Peptidase C39" evidence="18">
    <location>
        <begin position="8"/>
        <end position="139"/>
    </location>
</feature>
<keyword evidence="12 15" id="KW-1133">Transmembrane helix</keyword>
<accession>A0ABS5R0Q5</accession>
<comment type="subcellular location">
    <subcellularLocation>
        <location evidence="1">Cell membrane</location>
        <topology evidence="1">Multi-pass membrane protein</topology>
    </subcellularLocation>
</comment>
<dbReference type="SUPFAM" id="SSF52540">
    <property type="entry name" value="P-loop containing nucleoside triphosphate hydrolases"/>
    <property type="match status" value="1"/>
</dbReference>
<dbReference type="InterPro" id="IPR005897">
    <property type="entry name" value="Pept_C39_ABC_bacteriocin"/>
</dbReference>
<evidence type="ECO:0000256" key="4">
    <source>
        <dbReference type="ARBA" id="ARBA00022670"/>
    </source>
</evidence>
<evidence type="ECO:0000256" key="11">
    <source>
        <dbReference type="ARBA" id="ARBA00022967"/>
    </source>
</evidence>
<keyword evidence="13 15" id="KW-0472">Membrane</keyword>
<evidence type="ECO:0000256" key="7">
    <source>
        <dbReference type="ARBA" id="ARBA00022801"/>
    </source>
</evidence>
<dbReference type="NCBIfam" id="TIGR01193">
    <property type="entry name" value="bacteriocin_ABC"/>
    <property type="match status" value="1"/>
</dbReference>
<keyword evidence="5 15" id="KW-0812">Transmembrane</keyword>
<evidence type="ECO:0000259" key="16">
    <source>
        <dbReference type="PROSITE" id="PS50893"/>
    </source>
</evidence>
<dbReference type="CDD" id="cd03228">
    <property type="entry name" value="ABCC_MRP_Like"/>
    <property type="match status" value="1"/>
</dbReference>
<sequence length="720" mass="79423">MKIRYIAQVDERDCGAAALAMVLSAYGKELSIAKVRHLIKTNLDGSSALGIKVAAESFGLSTTALKADASLFDDRQPLPLPAIAHVVKPAGKHLLEHYYVIEKVTAKGIHILDPDNQVKRKVFTKAEFQEQWSGVILFFEPKTTFEKSAQGKTPGLRAFFPIIWRQKSILKNIVCATMLTTIIAIAGSGFLQQLVDHLIPAGEVHTLTMASLVILGAYAFQQIMAYTQQYLLVVFGQRLSIDVLIPYAKHLFKLPMDFYYTRRVGEITSRFNDANTIIEAVARTVLSLVIDVGTVLMMGVVLFLYSPLLCLLAVLAIPLYAVVMAAFVSPLHKNNLKVLQAGAEVESAIIESVSGMETIKALGAEATAYEKIDQNYVAFLRASFKKNQLSIVEDSIKMFIKLAFQVLVLWQGGKLVIKGQLTVGELVAFNALLAYFTEPLQTLLNLQDKLQTAVVAAKRLNEVFEVESEFKEVKTMAPATTNPLIEFKDVCFEYQHGHPILAGVNFKVDRGDKVALVGGSGSGKSTLAKLLVSFLEIEQGEGVAKYKGLALNRVDKKVLRSEITYVPQEAQVFTGTILDNLLMGCLERPTPERIREACELACIDEDIQKMSQGYASEISSSGSLSGGQRQRLALARALLQESSVLILDESTSNLDRQTEKKVIDNLLKLKDKTIIFVAHRLAIAERVDRVIMIESGKVVGDDSHEALLKNNHYYQRLVEG</sequence>
<feature type="transmembrane region" description="Helical" evidence="15">
    <location>
        <begin position="311"/>
        <end position="331"/>
    </location>
</feature>
<keyword evidence="10" id="KW-0653">Protein transport</keyword>
<protein>
    <submittedName>
        <fullName evidence="19">Peptide cleavage/export ABC transporter</fullName>
    </submittedName>
</protein>
<dbReference type="Gene3D" id="1.20.1560.10">
    <property type="entry name" value="ABC transporter type 1, transmembrane domain"/>
    <property type="match status" value="1"/>
</dbReference>
<keyword evidence="3" id="KW-1003">Cell membrane</keyword>
<evidence type="ECO:0000256" key="10">
    <source>
        <dbReference type="ARBA" id="ARBA00022927"/>
    </source>
</evidence>
<evidence type="ECO:0000256" key="9">
    <source>
        <dbReference type="ARBA" id="ARBA00022840"/>
    </source>
</evidence>
<dbReference type="PANTHER" id="PTHR24221:SF654">
    <property type="entry name" value="ATP-BINDING CASSETTE SUB-FAMILY B MEMBER 6"/>
    <property type="match status" value="1"/>
</dbReference>
<dbReference type="EMBL" id="JAAMFK010000006">
    <property type="protein sequence ID" value="MBS9339033.1"/>
    <property type="molecule type" value="Genomic_DNA"/>
</dbReference>
<evidence type="ECO:0000256" key="8">
    <source>
        <dbReference type="ARBA" id="ARBA00022807"/>
    </source>
</evidence>
<dbReference type="CDD" id="cd02418">
    <property type="entry name" value="Peptidase_C39B"/>
    <property type="match status" value="1"/>
</dbReference>
<dbReference type="PANTHER" id="PTHR24221">
    <property type="entry name" value="ATP-BINDING CASSETTE SUB-FAMILY B"/>
    <property type="match status" value="1"/>
</dbReference>
<dbReference type="Proteomes" id="UP001519504">
    <property type="component" value="Unassembled WGS sequence"/>
</dbReference>
<keyword evidence="11" id="KW-1278">Translocase</keyword>
<dbReference type="InterPro" id="IPR003439">
    <property type="entry name" value="ABC_transporter-like_ATP-bd"/>
</dbReference>
<dbReference type="Pfam" id="PF00664">
    <property type="entry name" value="ABC_membrane"/>
    <property type="match status" value="1"/>
</dbReference>
<name>A0ABS5R0Q5_9LACO</name>
<evidence type="ECO:0000256" key="5">
    <source>
        <dbReference type="ARBA" id="ARBA00022692"/>
    </source>
</evidence>
<dbReference type="Gene3D" id="3.40.50.300">
    <property type="entry name" value="P-loop containing nucleotide triphosphate hydrolases"/>
    <property type="match status" value="1"/>
</dbReference>
<evidence type="ECO:0000256" key="15">
    <source>
        <dbReference type="SAM" id="Phobius"/>
    </source>
</evidence>